<protein>
    <submittedName>
        <fullName evidence="4">Trimethylamine methyltransferase</fullName>
    </submittedName>
</protein>
<dbReference type="GO" id="GO:0015948">
    <property type="term" value="P:methanogenesis"/>
    <property type="evidence" value="ECO:0007669"/>
    <property type="project" value="InterPro"/>
</dbReference>
<reference evidence="4 5" key="1">
    <citation type="submission" date="2018-05" db="EMBL/GenBank/DDBJ databases">
        <title>Genome comparison of Eubacterium sp.</title>
        <authorList>
            <person name="Feng Y."/>
            <person name="Sanchez-Andrea I."/>
            <person name="Stams A.J.M."/>
            <person name="De Vos W.M."/>
        </authorList>
    </citation>
    <scope>NUCLEOTIDE SEQUENCE [LARGE SCALE GENOMIC DNA]</scope>
    <source>
        <strain evidence="4 5">YI</strain>
    </source>
</reference>
<evidence type="ECO:0000256" key="1">
    <source>
        <dbReference type="ARBA" id="ARBA00007137"/>
    </source>
</evidence>
<dbReference type="EMBL" id="CP029487">
    <property type="protein sequence ID" value="QCT72313.1"/>
    <property type="molecule type" value="Genomic_DNA"/>
</dbReference>
<evidence type="ECO:0000256" key="3">
    <source>
        <dbReference type="ARBA" id="ARBA00022679"/>
    </source>
</evidence>
<gene>
    <name evidence="4" type="ORF">CPZ25_013565</name>
</gene>
<evidence type="ECO:0000313" key="4">
    <source>
        <dbReference type="EMBL" id="QCT72313.1"/>
    </source>
</evidence>
<keyword evidence="2 4" id="KW-0489">Methyltransferase</keyword>
<dbReference type="Gene3D" id="3.20.20.480">
    <property type="entry name" value="Trimethylamine methyltransferase-like"/>
    <property type="match status" value="1"/>
</dbReference>
<dbReference type="Proteomes" id="UP000218387">
    <property type="component" value="Chromosome"/>
</dbReference>
<evidence type="ECO:0000313" key="5">
    <source>
        <dbReference type="Proteomes" id="UP000218387"/>
    </source>
</evidence>
<dbReference type="InterPro" id="IPR010426">
    <property type="entry name" value="MTTB_MeTrfase"/>
</dbReference>
<accession>A0A4P9CA49</accession>
<dbReference type="KEGG" id="emt:CPZ25_013565"/>
<evidence type="ECO:0000256" key="2">
    <source>
        <dbReference type="ARBA" id="ARBA00022603"/>
    </source>
</evidence>
<sequence length="487" mass="53776">MYPNRNLFEKYITKDEIELIHEYTLKILSEVGVIIESDAAAEVFKKNGARVEGHKIFIDEALLKKGLSTVPKEFDIYSPSGKLTLGESAPTICAGPVAPTTIQDFENNTYRPANLKDVEQYYILQETSKVISMPTHSCQNTDDLDKSGDDFHTPQAAMGLKYCQKPIYQGNTITPINYKKGSLIEANRRLVKLHREFYDIWDKPVTMSNCCVLSPLAIGAEVADTIIGAVQENQPVIIISCSMTNLTCPPTLASAIVQDNANILAGIVLTQLINPGVGAVYGSVTSPTDMRNVQLATGAPEAVLMQMGLVAMGRYYNLPVRSGVSATTAVDLDFQCGAESMMTLMTGMLGKTDFILNAAGAYGGYNLGSLENFVLDEENIAYLKRVNQGLDITEDKLYFDLIKKTGPRGNYLKGRTPKDYRMENYFPNIFIREGGSPADVIEKNGNLVARARSVVNERLESYELPDVTTTQKKLLNEYLPEGYKYDL</sequence>
<keyword evidence="3 4" id="KW-0808">Transferase</keyword>
<dbReference type="GO" id="GO:0008168">
    <property type="term" value="F:methyltransferase activity"/>
    <property type="evidence" value="ECO:0007669"/>
    <property type="project" value="UniProtKB-KW"/>
</dbReference>
<dbReference type="RefSeq" id="WP_096918836.1">
    <property type="nucleotide sequence ID" value="NZ_CP029487.1"/>
</dbReference>
<dbReference type="InterPro" id="IPR038601">
    <property type="entry name" value="MttB-like_sf"/>
</dbReference>
<proteinExistence type="inferred from homology"/>
<dbReference type="GO" id="GO:0032259">
    <property type="term" value="P:methylation"/>
    <property type="evidence" value="ECO:0007669"/>
    <property type="project" value="UniProtKB-KW"/>
</dbReference>
<name>A0A4P9CA49_EUBML</name>
<dbReference type="AlphaFoldDB" id="A0A4P9CA49"/>
<comment type="similarity">
    <text evidence="1">Belongs to the trimethylamine methyltransferase family.</text>
</comment>
<organism evidence="4 5">
    <name type="scientific">Eubacterium maltosivorans</name>
    <dbReference type="NCBI Taxonomy" id="2041044"/>
    <lineage>
        <taxon>Bacteria</taxon>
        <taxon>Bacillati</taxon>
        <taxon>Bacillota</taxon>
        <taxon>Clostridia</taxon>
        <taxon>Eubacteriales</taxon>
        <taxon>Eubacteriaceae</taxon>
        <taxon>Eubacterium</taxon>
    </lineage>
</organism>
<dbReference type="Pfam" id="PF06253">
    <property type="entry name" value="MTTB"/>
    <property type="match status" value="1"/>
</dbReference>
<keyword evidence="5" id="KW-1185">Reference proteome</keyword>